<keyword evidence="2" id="KW-1185">Reference proteome</keyword>
<organism evidence="1 2">
    <name type="scientific">Mytilus edulis</name>
    <name type="common">Blue mussel</name>
    <dbReference type="NCBI Taxonomy" id="6550"/>
    <lineage>
        <taxon>Eukaryota</taxon>
        <taxon>Metazoa</taxon>
        <taxon>Spiralia</taxon>
        <taxon>Lophotrochozoa</taxon>
        <taxon>Mollusca</taxon>
        <taxon>Bivalvia</taxon>
        <taxon>Autobranchia</taxon>
        <taxon>Pteriomorphia</taxon>
        <taxon>Mytilida</taxon>
        <taxon>Mytiloidea</taxon>
        <taxon>Mytilidae</taxon>
        <taxon>Mytilinae</taxon>
        <taxon>Mytilus</taxon>
    </lineage>
</organism>
<gene>
    <name evidence="1" type="ORF">MEDL_51231</name>
</gene>
<sequence length="221" mass="25636">MLSRRFAPKERITAYRVQFNSRIRKKNESLSDYGYALGRLNFELQKRVQFSHPLTLESAIAIAIEYEAFVGSTSMTSEIKKPKEPQIDIGVNAVEKVENRVYKEENKDLTEFTKSVMNSFQELNKRIDELRCDKSDTEELPEHLKCMLEKVSSKLSKEQKEKIKRLIFNFQDIFLGPEGKLGRTELVKHTIDTGDARPIRIPPRRVALAQKDIISEEIEKC</sequence>
<dbReference type="Proteomes" id="UP000683360">
    <property type="component" value="Unassembled WGS sequence"/>
</dbReference>
<evidence type="ECO:0000313" key="1">
    <source>
        <dbReference type="EMBL" id="CAG2238862.1"/>
    </source>
</evidence>
<evidence type="ECO:0000313" key="2">
    <source>
        <dbReference type="Proteomes" id="UP000683360"/>
    </source>
</evidence>
<reference evidence="1" key="1">
    <citation type="submission" date="2021-03" db="EMBL/GenBank/DDBJ databases">
        <authorList>
            <person name="Bekaert M."/>
        </authorList>
    </citation>
    <scope>NUCLEOTIDE SEQUENCE</scope>
</reference>
<name>A0A8S3TXV7_MYTED</name>
<dbReference type="OrthoDB" id="6157736at2759"/>
<dbReference type="EMBL" id="CAJPWZ010002493">
    <property type="protein sequence ID" value="CAG2238862.1"/>
    <property type="molecule type" value="Genomic_DNA"/>
</dbReference>
<protein>
    <submittedName>
        <fullName evidence="1">Uncharacterized protein</fullName>
    </submittedName>
</protein>
<dbReference type="AlphaFoldDB" id="A0A8S3TXV7"/>
<comment type="caution">
    <text evidence="1">The sequence shown here is derived from an EMBL/GenBank/DDBJ whole genome shotgun (WGS) entry which is preliminary data.</text>
</comment>
<proteinExistence type="predicted"/>
<accession>A0A8S3TXV7</accession>